<evidence type="ECO:0000256" key="1">
    <source>
        <dbReference type="SAM" id="MobiDB-lite"/>
    </source>
</evidence>
<sequence length="107" mass="11160">MAATNCDQTSEAWCGCEWRLTDHLAPEARGLTCVKQHSSRQTWQEGIPYLLSPEDSCVGGLRGNGGGGVNDLRPAVVDRLGLVISGPSHSLPEDRGAGSKAAATAEG</sequence>
<evidence type="ECO:0000313" key="2">
    <source>
        <dbReference type="EMBL" id="KAJ1141163.1"/>
    </source>
</evidence>
<gene>
    <name evidence="2" type="ORF">NDU88_007498</name>
</gene>
<dbReference type="Proteomes" id="UP001066276">
    <property type="component" value="Chromosome 6"/>
</dbReference>
<dbReference type="AlphaFoldDB" id="A0AAV7QS38"/>
<comment type="caution">
    <text evidence="2">The sequence shown here is derived from an EMBL/GenBank/DDBJ whole genome shotgun (WGS) entry which is preliminary data.</text>
</comment>
<protein>
    <submittedName>
        <fullName evidence="2">Uncharacterized protein</fullName>
    </submittedName>
</protein>
<organism evidence="2 3">
    <name type="scientific">Pleurodeles waltl</name>
    <name type="common">Iberian ribbed newt</name>
    <dbReference type="NCBI Taxonomy" id="8319"/>
    <lineage>
        <taxon>Eukaryota</taxon>
        <taxon>Metazoa</taxon>
        <taxon>Chordata</taxon>
        <taxon>Craniata</taxon>
        <taxon>Vertebrata</taxon>
        <taxon>Euteleostomi</taxon>
        <taxon>Amphibia</taxon>
        <taxon>Batrachia</taxon>
        <taxon>Caudata</taxon>
        <taxon>Salamandroidea</taxon>
        <taxon>Salamandridae</taxon>
        <taxon>Pleurodelinae</taxon>
        <taxon>Pleurodeles</taxon>
    </lineage>
</organism>
<proteinExistence type="predicted"/>
<evidence type="ECO:0000313" key="3">
    <source>
        <dbReference type="Proteomes" id="UP001066276"/>
    </source>
</evidence>
<feature type="region of interest" description="Disordered" evidence="1">
    <location>
        <begin position="87"/>
        <end position="107"/>
    </location>
</feature>
<reference evidence="2" key="1">
    <citation type="journal article" date="2022" name="bioRxiv">
        <title>Sequencing and chromosome-scale assembly of the giantPleurodeles waltlgenome.</title>
        <authorList>
            <person name="Brown T."/>
            <person name="Elewa A."/>
            <person name="Iarovenko S."/>
            <person name="Subramanian E."/>
            <person name="Araus A.J."/>
            <person name="Petzold A."/>
            <person name="Susuki M."/>
            <person name="Suzuki K.-i.T."/>
            <person name="Hayashi T."/>
            <person name="Toyoda A."/>
            <person name="Oliveira C."/>
            <person name="Osipova E."/>
            <person name="Leigh N.D."/>
            <person name="Simon A."/>
            <person name="Yun M.H."/>
        </authorList>
    </citation>
    <scope>NUCLEOTIDE SEQUENCE</scope>
    <source>
        <strain evidence="2">20211129_DDA</strain>
        <tissue evidence="2">Liver</tissue>
    </source>
</reference>
<accession>A0AAV7QS38</accession>
<dbReference type="EMBL" id="JANPWB010000010">
    <property type="protein sequence ID" value="KAJ1141163.1"/>
    <property type="molecule type" value="Genomic_DNA"/>
</dbReference>
<name>A0AAV7QS38_PLEWA</name>
<keyword evidence="3" id="KW-1185">Reference proteome</keyword>